<accession>A0A219YCC0</accession>
<organism evidence="1 2">
    <name type="scientific">Aeromonas phage 65.2</name>
    <dbReference type="NCBI Taxonomy" id="1932896"/>
    <lineage>
        <taxon>Viruses</taxon>
        <taxon>Duplodnaviria</taxon>
        <taxon>Heunggongvirae</taxon>
        <taxon>Uroviricota</taxon>
        <taxon>Caudoviricetes</taxon>
        <taxon>Pantevenvirales</taxon>
        <taxon>Straboviridae</taxon>
        <taxon>Emmerichvirinae</taxon>
        <taxon>Ishigurovirus</taxon>
        <taxon>Ishigurovirus osborne</taxon>
    </lineage>
</organism>
<dbReference type="Proteomes" id="UP000225215">
    <property type="component" value="Segment"/>
</dbReference>
<evidence type="ECO:0000313" key="1">
    <source>
        <dbReference type="EMBL" id="APU01646.1"/>
    </source>
</evidence>
<reference evidence="1 2" key="1">
    <citation type="journal article" date="2017" name="Sci. Rep.">
        <title>Characterization and diversity of phages infecting Aeromonas salmonicida subsp. salmonicida.</title>
        <authorList>
            <person name="Vincent A.T."/>
            <person name="Paquet V.E."/>
            <person name="Bernatchez A."/>
            <person name="Tremblay D.M."/>
            <person name="Moineau S."/>
            <person name="Charette S.J."/>
        </authorList>
    </citation>
    <scope>NUCLEOTIDE SEQUENCE [LARGE SCALE GENOMIC DNA]</scope>
</reference>
<sequence length="130" mass="15228">MIKKLKFKTPAIARSWVNEIRSNYFGFNFKNTTDRYKFDELTQKVYDFPDRVMQVEVDSRGFGVAIDGFSVGESAGEFLLYEYDILDGMDEVIITPPADPFYVELAELANKYNMEPQTAWHNMFRKRITK</sequence>
<proteinExistence type="predicted"/>
<name>A0A219YCC0_9CAUD</name>
<dbReference type="EMBL" id="KY290955">
    <property type="protein sequence ID" value="APU01646.1"/>
    <property type="molecule type" value="Genomic_DNA"/>
</dbReference>
<protein>
    <submittedName>
        <fullName evidence="1">Uncharacterized protein</fullName>
    </submittedName>
</protein>
<evidence type="ECO:0000313" key="2">
    <source>
        <dbReference type="Proteomes" id="UP000225215"/>
    </source>
</evidence>